<sequence>MLKQDRQNAILELLKASEDEATTTVSIAKNLDVAPMTIRRDLVELEKEQLVTRVYGGARIFSEKTTEQKRRIEIVAKREIGRAMTQLIGPRMTVYLGAGTTIYNSLDFVPKRDDIMYVTNSDIAFHYLVKKGAQVILSGGSYHDTTDEFVGGAAEDTISNYFYDVAFISTNGIWEGTVTTSNEPEGDIQNVAMRNAKKSYLVCDHTKFGHADRYGFSKLQNFEGVITDSLINPAAQKETREQTTLIIGKEEAK</sequence>
<evidence type="ECO:0000313" key="8">
    <source>
        <dbReference type="Proteomes" id="UP001212327"/>
    </source>
</evidence>
<dbReference type="InterPro" id="IPR036388">
    <property type="entry name" value="WH-like_DNA-bd_sf"/>
</dbReference>
<dbReference type="Proteomes" id="UP001212327">
    <property type="component" value="Unassembled WGS sequence"/>
</dbReference>
<keyword evidence="3" id="KW-0805">Transcription regulation</keyword>
<evidence type="ECO:0000256" key="1">
    <source>
        <dbReference type="ARBA" id="ARBA00021390"/>
    </source>
</evidence>
<dbReference type="AlphaFoldDB" id="A0AAW6A971"/>
<dbReference type="SMART" id="SM00420">
    <property type="entry name" value="HTH_DEOR"/>
    <property type="match status" value="1"/>
</dbReference>
<evidence type="ECO:0000256" key="3">
    <source>
        <dbReference type="ARBA" id="ARBA00023015"/>
    </source>
</evidence>
<dbReference type="InterPro" id="IPR036390">
    <property type="entry name" value="WH_DNA-bd_sf"/>
</dbReference>
<feature type="domain" description="HTH deoR-type" evidence="6">
    <location>
        <begin position="3"/>
        <end position="60"/>
    </location>
</feature>
<dbReference type="PANTHER" id="PTHR30363">
    <property type="entry name" value="HTH-TYPE TRANSCRIPTIONAL REGULATOR SRLR-RELATED"/>
    <property type="match status" value="1"/>
</dbReference>
<dbReference type="PRINTS" id="PR00037">
    <property type="entry name" value="HTHLACR"/>
</dbReference>
<comment type="caution">
    <text evidence="7">The sequence shown here is derived from an EMBL/GenBank/DDBJ whole genome shotgun (WGS) entry which is preliminary data.</text>
</comment>
<keyword evidence="4" id="KW-0804">Transcription</keyword>
<proteinExistence type="predicted"/>
<accession>A0AAW6A971</accession>
<dbReference type="InterPro" id="IPR001034">
    <property type="entry name" value="DeoR_HTH"/>
</dbReference>
<gene>
    <name evidence="7" type="ORF">PGA78_15070</name>
</gene>
<keyword evidence="7" id="KW-0238">DNA-binding</keyword>
<comment type="function">
    <text evidence="5">Repressor of the lactose catabolism operon. Galactose-6-phosphate is the inducer.</text>
</comment>
<dbReference type="SMART" id="SM01134">
    <property type="entry name" value="DeoRC"/>
    <property type="match status" value="1"/>
</dbReference>
<dbReference type="InterPro" id="IPR050313">
    <property type="entry name" value="Carb_Metab_HTH_regulators"/>
</dbReference>
<dbReference type="PROSITE" id="PS51000">
    <property type="entry name" value="HTH_DEOR_2"/>
    <property type="match status" value="1"/>
</dbReference>
<evidence type="ECO:0000256" key="5">
    <source>
        <dbReference type="ARBA" id="ARBA00024937"/>
    </source>
</evidence>
<evidence type="ECO:0000256" key="2">
    <source>
        <dbReference type="ARBA" id="ARBA00022491"/>
    </source>
</evidence>
<dbReference type="InterPro" id="IPR037171">
    <property type="entry name" value="NagB/RpiA_transferase-like"/>
</dbReference>
<protein>
    <recommendedName>
        <fullName evidence="1">Lactose phosphotransferase system repressor</fullName>
    </recommendedName>
</protein>
<dbReference type="Pfam" id="PF00455">
    <property type="entry name" value="DeoRC"/>
    <property type="match status" value="1"/>
</dbReference>
<organism evidence="7 8">
    <name type="scientific">Lacticaseibacillus paracasei</name>
    <name type="common">Lactobacillus paracasei</name>
    <dbReference type="NCBI Taxonomy" id="1597"/>
    <lineage>
        <taxon>Bacteria</taxon>
        <taxon>Bacillati</taxon>
        <taxon>Bacillota</taxon>
        <taxon>Bacilli</taxon>
        <taxon>Lactobacillales</taxon>
        <taxon>Lactobacillaceae</taxon>
        <taxon>Lacticaseibacillus</taxon>
    </lineage>
</organism>
<name>A0AAW6A971_LACPA</name>
<evidence type="ECO:0000313" key="7">
    <source>
        <dbReference type="EMBL" id="MDB1566049.1"/>
    </source>
</evidence>
<dbReference type="PANTHER" id="PTHR30363:SF4">
    <property type="entry name" value="GLYCEROL-3-PHOSPHATE REGULON REPRESSOR"/>
    <property type="match status" value="1"/>
</dbReference>
<dbReference type="Pfam" id="PF08220">
    <property type="entry name" value="HTH_DeoR"/>
    <property type="match status" value="1"/>
</dbReference>
<dbReference type="Gene3D" id="1.10.10.10">
    <property type="entry name" value="Winged helix-like DNA-binding domain superfamily/Winged helix DNA-binding domain"/>
    <property type="match status" value="1"/>
</dbReference>
<dbReference type="RefSeq" id="WP_045600426.1">
    <property type="nucleotide sequence ID" value="NZ_CP104304.1"/>
</dbReference>
<dbReference type="GO" id="GO:0003677">
    <property type="term" value="F:DNA binding"/>
    <property type="evidence" value="ECO:0007669"/>
    <property type="project" value="UniProtKB-KW"/>
</dbReference>
<keyword evidence="2" id="KW-0678">Repressor</keyword>
<evidence type="ECO:0000256" key="4">
    <source>
        <dbReference type="ARBA" id="ARBA00023163"/>
    </source>
</evidence>
<reference evidence="7 8" key="1">
    <citation type="submission" date="2023-01" db="EMBL/GenBank/DDBJ databases">
        <title>Complete genome sequence of Lacticaseibacillus paracasei SRCM217440 isolated from Makgeolli.</title>
        <authorList>
            <person name="Yang H.-G."/>
            <person name="Jeong S.-J."/>
            <person name="Ha G.-S."/>
            <person name="Yang H.-J."/>
            <person name="Jeong D.-Y."/>
        </authorList>
    </citation>
    <scope>NUCLEOTIDE SEQUENCE [LARGE SCALE GENOMIC DNA]</scope>
    <source>
        <strain evidence="7 8">SRCM217440</strain>
    </source>
</reference>
<dbReference type="SUPFAM" id="SSF100950">
    <property type="entry name" value="NagB/RpiA/CoA transferase-like"/>
    <property type="match status" value="1"/>
</dbReference>
<dbReference type="GO" id="GO:0003700">
    <property type="term" value="F:DNA-binding transcription factor activity"/>
    <property type="evidence" value="ECO:0007669"/>
    <property type="project" value="InterPro"/>
</dbReference>
<evidence type="ECO:0000259" key="6">
    <source>
        <dbReference type="PROSITE" id="PS51000"/>
    </source>
</evidence>
<dbReference type="EMBL" id="JAQLSF010000002">
    <property type="protein sequence ID" value="MDB1566049.1"/>
    <property type="molecule type" value="Genomic_DNA"/>
</dbReference>
<dbReference type="SUPFAM" id="SSF46785">
    <property type="entry name" value="Winged helix' DNA-binding domain"/>
    <property type="match status" value="1"/>
</dbReference>
<dbReference type="InterPro" id="IPR014036">
    <property type="entry name" value="DeoR-like_C"/>
</dbReference>